<dbReference type="GO" id="GO:0008195">
    <property type="term" value="F:phosphatidate phosphatase activity"/>
    <property type="evidence" value="ECO:0007669"/>
    <property type="project" value="TreeGrafter"/>
</dbReference>
<reference evidence="2 3" key="2">
    <citation type="submission" date="2016-08" db="EMBL/GenBank/DDBJ databases">
        <title>Pervasive Adenine N6-methylation of Active Genes in Fungi.</title>
        <authorList>
            <consortium name="DOE Joint Genome Institute"/>
            <person name="Mondo S.J."/>
            <person name="Dannebaum R.O."/>
            <person name="Kuo R.C."/>
            <person name="Labutti K."/>
            <person name="Haridas S."/>
            <person name="Kuo A."/>
            <person name="Salamov A."/>
            <person name="Ahrendt S.R."/>
            <person name="Lipzen A."/>
            <person name="Sullivan W."/>
            <person name="Andreopoulos W.B."/>
            <person name="Clum A."/>
            <person name="Lindquist E."/>
            <person name="Daum C."/>
            <person name="Ramamoorthy G.K."/>
            <person name="Gryganskyi A."/>
            <person name="Culley D."/>
            <person name="Magnuson J.K."/>
            <person name="James T.Y."/>
            <person name="O'Malley M.A."/>
            <person name="Stajich J.E."/>
            <person name="Spatafora J.W."/>
            <person name="Visel A."/>
            <person name="Grigoriev I.V."/>
        </authorList>
    </citation>
    <scope>NUCLEOTIDE SEQUENCE [LARGE SCALE GENOMIC DNA]</scope>
    <source>
        <strain evidence="3">finn</strain>
    </source>
</reference>
<gene>
    <name evidence="2" type="ORF">BCR36DRAFT_372091</name>
</gene>
<comment type="caution">
    <text evidence="2">The sequence shown here is derived from an EMBL/GenBank/DDBJ whole genome shotgun (WGS) entry which is preliminary data.</text>
</comment>
<keyword evidence="3" id="KW-1185">Reference proteome</keyword>
<sequence length="260" mass="29751">MQFVGKVVSTVTEFYKDINPATLSGAIDVVVVEQPDKELKCSPFHVRFGKLKLLRPQEKVVEVRVNGELADLQMKVGEAGEAFFVQETDDPVPSEYATSPIPLPQKTEMEIEPLNLNDDTYSDNIDYASAHGSIGDFFPKKTFDSSNKTSLFSEQINTSSKPIDIKPTVKRTFYQPFQRIRYDSEEQNNMFNYHSYTEPRDKYFVEETLLSSSYPASSNYLSKLENKKFKNNLEENENPDPIPKYNDNPYSLTTEFMSIV</sequence>
<reference evidence="2 3" key="1">
    <citation type="submission" date="2016-08" db="EMBL/GenBank/DDBJ databases">
        <title>Genomes of anaerobic fungi encode conserved fungal cellulosomes for biomass hydrolysis.</title>
        <authorList>
            <consortium name="DOE Joint Genome Institute"/>
            <person name="Haitjema C.H."/>
            <person name="Gilmore S.P."/>
            <person name="Henske J.K."/>
            <person name="Solomon K.V."/>
            <person name="De Groot R."/>
            <person name="Kuo A."/>
            <person name="Mondo S.J."/>
            <person name="Salamov A.A."/>
            <person name="Labutti K."/>
            <person name="Zhao Z."/>
            <person name="Chiniquy J."/>
            <person name="Barry K."/>
            <person name="Brewer H.M."/>
            <person name="Purvine S.O."/>
            <person name="Wright A.T."/>
            <person name="Boxma B."/>
            <person name="Van Alen T."/>
            <person name="Hackstein J.H."/>
            <person name="Baker S.E."/>
            <person name="Grigoriev I.V."/>
            <person name="O'Malley M.A."/>
        </authorList>
    </citation>
    <scope>NUCLEOTIDE SEQUENCE [LARGE SCALE GENOMIC DNA]</scope>
    <source>
        <strain evidence="3">finn</strain>
    </source>
</reference>
<dbReference type="Proteomes" id="UP000193719">
    <property type="component" value="Unassembled WGS sequence"/>
</dbReference>
<dbReference type="OrthoDB" id="2134879at2759"/>
<protein>
    <recommendedName>
        <fullName evidence="1">Lipin N-terminal domain-containing protein</fullName>
    </recommendedName>
</protein>
<organism evidence="2 3">
    <name type="scientific">Piromyces finnis</name>
    <dbReference type="NCBI Taxonomy" id="1754191"/>
    <lineage>
        <taxon>Eukaryota</taxon>
        <taxon>Fungi</taxon>
        <taxon>Fungi incertae sedis</taxon>
        <taxon>Chytridiomycota</taxon>
        <taxon>Chytridiomycota incertae sedis</taxon>
        <taxon>Neocallimastigomycetes</taxon>
        <taxon>Neocallimastigales</taxon>
        <taxon>Neocallimastigaceae</taxon>
        <taxon>Piromyces</taxon>
    </lineage>
</organism>
<name>A0A1Y1V4R2_9FUNG</name>
<evidence type="ECO:0000313" key="3">
    <source>
        <dbReference type="Proteomes" id="UP000193719"/>
    </source>
</evidence>
<dbReference type="InterPro" id="IPR007651">
    <property type="entry name" value="Lipin_N"/>
</dbReference>
<proteinExistence type="predicted"/>
<dbReference type="PANTHER" id="PTHR12181:SF12">
    <property type="entry name" value="PHOSPHATIDATE PHOSPHATASE"/>
    <property type="match status" value="1"/>
</dbReference>
<dbReference type="EMBL" id="MCFH01000034">
    <property type="protein sequence ID" value="ORX46627.1"/>
    <property type="molecule type" value="Genomic_DNA"/>
</dbReference>
<dbReference type="InterPro" id="IPR026058">
    <property type="entry name" value="LIPIN"/>
</dbReference>
<accession>A0A1Y1V4R2</accession>
<dbReference type="Pfam" id="PF04571">
    <property type="entry name" value="Lipin_N"/>
    <property type="match status" value="1"/>
</dbReference>
<dbReference type="PANTHER" id="PTHR12181">
    <property type="entry name" value="LIPIN"/>
    <property type="match status" value="1"/>
</dbReference>
<dbReference type="AlphaFoldDB" id="A0A1Y1V4R2"/>
<feature type="domain" description="Lipin N-terminal" evidence="1">
    <location>
        <begin position="1"/>
        <end position="100"/>
    </location>
</feature>
<evidence type="ECO:0000313" key="2">
    <source>
        <dbReference type="EMBL" id="ORX46627.1"/>
    </source>
</evidence>
<evidence type="ECO:0000259" key="1">
    <source>
        <dbReference type="Pfam" id="PF04571"/>
    </source>
</evidence>
<dbReference type="STRING" id="1754191.A0A1Y1V4R2"/>